<dbReference type="EMBL" id="CP045893">
    <property type="protein sequence ID" value="QQP53759.1"/>
    <property type="molecule type" value="Genomic_DNA"/>
</dbReference>
<evidence type="ECO:0000313" key="1">
    <source>
        <dbReference type="EMBL" id="QQP53759.1"/>
    </source>
</evidence>
<dbReference type="AlphaFoldDB" id="A0A7T8KD92"/>
<dbReference type="Proteomes" id="UP000595437">
    <property type="component" value="Chromosome 4"/>
</dbReference>
<keyword evidence="2" id="KW-1185">Reference proteome</keyword>
<name>A0A7T8KD92_CALRO</name>
<reference evidence="2" key="1">
    <citation type="submission" date="2021-01" db="EMBL/GenBank/DDBJ databases">
        <title>Caligus Genome Assembly.</title>
        <authorList>
            <person name="Gallardo-Escarate C."/>
        </authorList>
    </citation>
    <scope>NUCLEOTIDE SEQUENCE [LARGE SCALE GENOMIC DNA]</scope>
</reference>
<accession>A0A7T8KD92</accession>
<gene>
    <name evidence="1" type="ORF">FKW44_006350</name>
</gene>
<evidence type="ECO:0000313" key="2">
    <source>
        <dbReference type="Proteomes" id="UP000595437"/>
    </source>
</evidence>
<organism evidence="1 2">
    <name type="scientific">Caligus rogercresseyi</name>
    <name type="common">Sea louse</name>
    <dbReference type="NCBI Taxonomy" id="217165"/>
    <lineage>
        <taxon>Eukaryota</taxon>
        <taxon>Metazoa</taxon>
        <taxon>Ecdysozoa</taxon>
        <taxon>Arthropoda</taxon>
        <taxon>Crustacea</taxon>
        <taxon>Multicrustacea</taxon>
        <taxon>Hexanauplia</taxon>
        <taxon>Copepoda</taxon>
        <taxon>Siphonostomatoida</taxon>
        <taxon>Caligidae</taxon>
        <taxon>Caligus</taxon>
    </lineage>
</organism>
<proteinExistence type="predicted"/>
<sequence length="51" mass="5781">MVKNIKMQRPSENGSTAMLGLIWLFKPAKAYIYGQEGRKNNILKAGSYFCI</sequence>
<protein>
    <submittedName>
        <fullName evidence="1">Uncharacterized protein</fullName>
    </submittedName>
</protein>